<gene>
    <name evidence="2" type="ORF">DLM75_14335</name>
</gene>
<proteinExistence type="predicted"/>
<dbReference type="InterPro" id="IPR004919">
    <property type="entry name" value="GmrSD_N"/>
</dbReference>
<evidence type="ECO:0000313" key="3">
    <source>
        <dbReference type="Proteomes" id="UP000265798"/>
    </source>
</evidence>
<dbReference type="RefSeq" id="WP_118969208.1">
    <property type="nucleotide sequence ID" value="NZ_QHCT01000004.1"/>
</dbReference>
<reference evidence="3" key="1">
    <citation type="submission" date="2018-05" db="EMBL/GenBank/DDBJ databases">
        <title>Leptospira yasudae sp. nov. and Leptospira stimsonii sp. nov., two pathogenic species of the genus Leptospira isolated from environmental sources.</title>
        <authorList>
            <person name="Casanovas-Massana A."/>
            <person name="Hamond C."/>
            <person name="Santos L.A."/>
            <person name="Hacker K.P."/>
            <person name="Balassiano I."/>
            <person name="Medeiros M.A."/>
            <person name="Reis M.G."/>
            <person name="Ko A.I."/>
            <person name="Wunder E.A."/>
        </authorList>
    </citation>
    <scope>NUCLEOTIDE SEQUENCE [LARGE SCALE GENOMIC DNA]</scope>
    <source>
        <strain evidence="3">Yale</strain>
    </source>
</reference>
<dbReference type="EMBL" id="QHCT01000004">
    <property type="protein sequence ID" value="RHX89041.1"/>
    <property type="molecule type" value="Genomic_DNA"/>
</dbReference>
<evidence type="ECO:0000313" key="2">
    <source>
        <dbReference type="EMBL" id="RHX89041.1"/>
    </source>
</evidence>
<dbReference type="Proteomes" id="UP000265798">
    <property type="component" value="Unassembled WGS sequence"/>
</dbReference>
<accession>A0A396Z0J6</accession>
<feature type="domain" description="GmrSD restriction endonucleases N-terminal" evidence="1">
    <location>
        <begin position="13"/>
        <end position="248"/>
    </location>
</feature>
<evidence type="ECO:0000259" key="1">
    <source>
        <dbReference type="Pfam" id="PF03235"/>
    </source>
</evidence>
<dbReference type="Pfam" id="PF03235">
    <property type="entry name" value="GmrSD_N"/>
    <property type="match status" value="1"/>
</dbReference>
<sequence>MTYESKCIRDIVIENINRDLYLPAIQREYVWDIAMIERLFDSIMSDYPISSFLFWKIKEENKKDWITYRFITDFDFENPHNQEADLSGINKDIFLVLDGQQRLTSLFIGLKGSYTYFYYRKRKEFLYLNILKEPKRDEENPDELTYQFQFRENEAGDNNELWYPVGRILDFLDAEDAKNDIDSLLMTFGDSKKTNAKKLIGQLHSRIHTYKLINFYEEKSQDYDKVVEVFIRANTGGKKLDYSDILLSTATAKWSELNARDELYNFTDDINSIGDGYNFDKDFVLKGSLFLTEELLIQYKVKNFTKANLEKIEKNWENIKSTINQTIHLVSKFGFSRNNLTSSGVLLPIALYISKNNKLNYHLSTNILDVKMQNIIQKWLILSLIKGSFGSSSDSILRKVREVVLSNQNIVTFPYKALNKALVQEPSFSDIELENITQINYKTKYSYLVLSLLYPDRDWKDNVYHEDHIFPKSEFTKTKLKKRGYSELKINNYLKTFNTILNLQLLTNSENLSKNSTSWDQWSLTRDAFFKERHSIPIINDYSFDNYENFIEQRKKIIINKLRNISIE</sequence>
<protein>
    <submittedName>
        <fullName evidence="2">DUF262 domain-containing protein</fullName>
    </submittedName>
</protein>
<name>A0A396Z0J6_9LEPT</name>
<dbReference type="OrthoDB" id="336199at2"/>
<comment type="caution">
    <text evidence="2">The sequence shown here is derived from an EMBL/GenBank/DDBJ whole genome shotgun (WGS) entry which is preliminary data.</text>
</comment>
<dbReference type="AlphaFoldDB" id="A0A396Z0J6"/>
<dbReference type="PANTHER" id="PTHR37292">
    <property type="entry name" value="VNG6097C"/>
    <property type="match status" value="1"/>
</dbReference>
<dbReference type="PANTHER" id="PTHR37292:SF2">
    <property type="entry name" value="DUF262 DOMAIN-CONTAINING PROTEIN"/>
    <property type="match status" value="1"/>
</dbReference>
<organism evidence="2 3">
    <name type="scientific">Leptospira stimsonii</name>
    <dbReference type="NCBI Taxonomy" id="2202203"/>
    <lineage>
        <taxon>Bacteria</taxon>
        <taxon>Pseudomonadati</taxon>
        <taxon>Spirochaetota</taxon>
        <taxon>Spirochaetia</taxon>
        <taxon>Leptospirales</taxon>
        <taxon>Leptospiraceae</taxon>
        <taxon>Leptospira</taxon>
    </lineage>
</organism>